<dbReference type="InterPro" id="IPR023578">
    <property type="entry name" value="Ras_GEF_dom_sf"/>
</dbReference>
<dbReference type="PROSITE" id="PS50212">
    <property type="entry name" value="RASGEF_NTER"/>
    <property type="match status" value="1"/>
</dbReference>
<evidence type="ECO:0000313" key="6">
    <source>
        <dbReference type="WBParaSite" id="Hba_20335"/>
    </source>
</evidence>
<dbReference type="Gene3D" id="1.20.870.10">
    <property type="entry name" value="Son of sevenless (SoS) protein Chain: S domain 1"/>
    <property type="match status" value="1"/>
</dbReference>
<dbReference type="Pfam" id="PF00618">
    <property type="entry name" value="RasGEF_N"/>
    <property type="match status" value="1"/>
</dbReference>
<evidence type="ECO:0000313" key="5">
    <source>
        <dbReference type="Proteomes" id="UP000095283"/>
    </source>
</evidence>
<dbReference type="Pfam" id="PF00617">
    <property type="entry name" value="RasGEF"/>
    <property type="match status" value="1"/>
</dbReference>
<dbReference type="Proteomes" id="UP000095283">
    <property type="component" value="Unplaced"/>
</dbReference>
<evidence type="ECO:0000256" key="1">
    <source>
        <dbReference type="ARBA" id="ARBA00022658"/>
    </source>
</evidence>
<evidence type="ECO:0000259" key="4">
    <source>
        <dbReference type="PROSITE" id="PS50212"/>
    </source>
</evidence>
<dbReference type="PANTHER" id="PTHR23113:SF356">
    <property type="entry name" value="FI05912P-RELATED"/>
    <property type="match status" value="1"/>
</dbReference>
<feature type="domain" description="N-terminal Ras-GEF" evidence="4">
    <location>
        <begin position="36"/>
        <end position="181"/>
    </location>
</feature>
<dbReference type="WBParaSite" id="Hba_20335">
    <property type="protein sequence ID" value="Hba_20335"/>
    <property type="gene ID" value="Hba_20335"/>
</dbReference>
<dbReference type="SUPFAM" id="SSF48366">
    <property type="entry name" value="Ras GEF"/>
    <property type="match status" value="1"/>
</dbReference>
<dbReference type="GO" id="GO:0005085">
    <property type="term" value="F:guanyl-nucleotide exchange factor activity"/>
    <property type="evidence" value="ECO:0007669"/>
    <property type="project" value="UniProtKB-KW"/>
</dbReference>
<evidence type="ECO:0000256" key="2">
    <source>
        <dbReference type="PROSITE-ProRule" id="PRU00168"/>
    </source>
</evidence>
<dbReference type="InterPro" id="IPR001895">
    <property type="entry name" value="RASGEF_cat_dom"/>
</dbReference>
<reference evidence="6" key="1">
    <citation type="submission" date="2016-11" db="UniProtKB">
        <authorList>
            <consortium name="WormBaseParasite"/>
        </authorList>
    </citation>
    <scope>IDENTIFICATION</scope>
</reference>
<dbReference type="AlphaFoldDB" id="A0A1I7XRA6"/>
<evidence type="ECO:0000259" key="3">
    <source>
        <dbReference type="PROSITE" id="PS50009"/>
    </source>
</evidence>
<protein>
    <submittedName>
        <fullName evidence="6">Ras-GEF domain-containing protein</fullName>
    </submittedName>
</protein>
<dbReference type="InterPro" id="IPR008937">
    <property type="entry name" value="Ras-like_GEF"/>
</dbReference>
<accession>A0A1I7XRA6</accession>
<proteinExistence type="predicted"/>
<organism evidence="5 6">
    <name type="scientific">Heterorhabditis bacteriophora</name>
    <name type="common">Entomopathogenic nematode worm</name>
    <dbReference type="NCBI Taxonomy" id="37862"/>
    <lineage>
        <taxon>Eukaryota</taxon>
        <taxon>Metazoa</taxon>
        <taxon>Ecdysozoa</taxon>
        <taxon>Nematoda</taxon>
        <taxon>Chromadorea</taxon>
        <taxon>Rhabditida</taxon>
        <taxon>Rhabditina</taxon>
        <taxon>Rhabditomorpha</taxon>
        <taxon>Strongyloidea</taxon>
        <taxon>Heterorhabditidae</taxon>
        <taxon>Heterorhabditis</taxon>
    </lineage>
</organism>
<dbReference type="SMART" id="SM00147">
    <property type="entry name" value="RasGEF"/>
    <property type="match status" value="1"/>
</dbReference>
<feature type="domain" description="Ras-GEF" evidence="3">
    <location>
        <begin position="199"/>
        <end position="456"/>
    </location>
</feature>
<keyword evidence="1 2" id="KW-0344">Guanine-nucleotide releasing factor</keyword>
<dbReference type="Gene3D" id="1.10.840.10">
    <property type="entry name" value="Ras guanine-nucleotide exchange factors catalytic domain"/>
    <property type="match status" value="1"/>
</dbReference>
<sequence length="456" mass="51903">MLAAPAMISLSNQLGEIKLDTQRSEKFEQNDVVLDSDGSVLSGSSEALVKRLIPSRDFCPDANYMFTLLLNIRTVMSPEELMQKIVQHCMFSQNAAADNFAREGRGRILAEMLGLISVDKTYKQKATDLQYALKSTVRKTYHSESKLFDQLYLCFVFFQLNKLDRYEKAIKNLQRTIAETPQRVQQFDQLVGLITVCPDAKVVAQQLTHIEMERFSMVGADEIVISLANSDLADLGRNKCYPSPGSISFYIEWFNRLSSFAATEVLRQTKKRNRVDVIEFLIDVAKECCEIGNFNSLMAIVAGLSLPAVARIKRTWSRVDKAKLEILQHQLDPSGNFLSYRATMKAALWRADSAQRPEQKVMYRSELVKSICGKPNYLVLIVNHVSLQIIIPFFVLLLKDLFLIYHGSVRTLPNGHLNFVVSREVERNIRQEMKVEVMYRNEDIESLVILPTVRAA</sequence>
<dbReference type="GO" id="GO:0005886">
    <property type="term" value="C:plasma membrane"/>
    <property type="evidence" value="ECO:0007669"/>
    <property type="project" value="TreeGrafter"/>
</dbReference>
<dbReference type="InterPro" id="IPR036964">
    <property type="entry name" value="RASGEF_cat_dom_sf"/>
</dbReference>
<dbReference type="PROSITE" id="PS50009">
    <property type="entry name" value="RASGEF_CAT"/>
    <property type="match status" value="1"/>
</dbReference>
<keyword evidence="5" id="KW-1185">Reference proteome</keyword>
<dbReference type="GO" id="GO:0007265">
    <property type="term" value="P:Ras protein signal transduction"/>
    <property type="evidence" value="ECO:0007669"/>
    <property type="project" value="TreeGrafter"/>
</dbReference>
<dbReference type="PANTHER" id="PTHR23113">
    <property type="entry name" value="GUANINE NUCLEOTIDE EXCHANGE FACTOR"/>
    <property type="match status" value="1"/>
</dbReference>
<name>A0A1I7XRA6_HETBA</name>
<dbReference type="InterPro" id="IPR000651">
    <property type="entry name" value="Ras-like_Gua-exchang_fac_N"/>
</dbReference>